<keyword evidence="2" id="KW-1185">Reference proteome</keyword>
<gene>
    <name evidence="1" type="ORF">PMAYCL1PPCAC_28350</name>
</gene>
<accession>A0AAN5IBJ7</accession>
<reference evidence="2" key="1">
    <citation type="submission" date="2022-10" db="EMBL/GenBank/DDBJ databases">
        <title>Genome assembly of Pristionchus species.</title>
        <authorList>
            <person name="Yoshida K."/>
            <person name="Sommer R.J."/>
        </authorList>
    </citation>
    <scope>NUCLEOTIDE SEQUENCE [LARGE SCALE GENOMIC DNA]</scope>
    <source>
        <strain evidence="2">RS5460</strain>
    </source>
</reference>
<sequence>KGLSTVVELEAAASVANAECEYDENDAESEKDEHPILQSRTDYLQKFTAALEVREFVCLRAGMTNYRNRAVGCNSLENQWLHLENSIDDVIIS</sequence>
<organism evidence="1 2">
    <name type="scientific">Pristionchus mayeri</name>
    <dbReference type="NCBI Taxonomy" id="1317129"/>
    <lineage>
        <taxon>Eukaryota</taxon>
        <taxon>Metazoa</taxon>
        <taxon>Ecdysozoa</taxon>
        <taxon>Nematoda</taxon>
        <taxon>Chromadorea</taxon>
        <taxon>Rhabditida</taxon>
        <taxon>Rhabditina</taxon>
        <taxon>Diplogasteromorpha</taxon>
        <taxon>Diplogasteroidea</taxon>
        <taxon>Neodiplogasteridae</taxon>
        <taxon>Pristionchus</taxon>
    </lineage>
</organism>
<dbReference type="Proteomes" id="UP001328107">
    <property type="component" value="Unassembled WGS sequence"/>
</dbReference>
<dbReference type="AlphaFoldDB" id="A0AAN5IBJ7"/>
<comment type="caution">
    <text evidence="1">The sequence shown here is derived from an EMBL/GenBank/DDBJ whole genome shotgun (WGS) entry which is preliminary data.</text>
</comment>
<protein>
    <submittedName>
        <fullName evidence="1">Uncharacterized protein</fullName>
    </submittedName>
</protein>
<proteinExistence type="predicted"/>
<name>A0AAN5IBJ7_9BILA</name>
<evidence type="ECO:0000313" key="1">
    <source>
        <dbReference type="EMBL" id="GMR58155.1"/>
    </source>
</evidence>
<dbReference type="EMBL" id="BTRK01000006">
    <property type="protein sequence ID" value="GMR58155.1"/>
    <property type="molecule type" value="Genomic_DNA"/>
</dbReference>
<evidence type="ECO:0000313" key="2">
    <source>
        <dbReference type="Proteomes" id="UP001328107"/>
    </source>
</evidence>
<feature type="non-terminal residue" evidence="1">
    <location>
        <position position="1"/>
    </location>
</feature>